<dbReference type="EMBL" id="JANCPR020000037">
    <property type="protein sequence ID" value="MDJ1136225.1"/>
    <property type="molecule type" value="Genomic_DNA"/>
</dbReference>
<accession>A0ABT7A4H8</accession>
<name>A0ABT7A4H8_9ACTN</name>
<dbReference type="Proteomes" id="UP001214441">
    <property type="component" value="Unassembled WGS sequence"/>
</dbReference>
<keyword evidence="1" id="KW-0812">Transmembrane</keyword>
<keyword evidence="3" id="KW-1185">Reference proteome</keyword>
<evidence type="ECO:0000313" key="3">
    <source>
        <dbReference type="Proteomes" id="UP001214441"/>
    </source>
</evidence>
<protein>
    <submittedName>
        <fullName evidence="2">Uncharacterized protein</fullName>
    </submittedName>
</protein>
<evidence type="ECO:0000256" key="1">
    <source>
        <dbReference type="SAM" id="Phobius"/>
    </source>
</evidence>
<dbReference type="RefSeq" id="WP_283742523.1">
    <property type="nucleotide sequence ID" value="NZ_JANCPR020000037.1"/>
</dbReference>
<feature type="transmembrane region" description="Helical" evidence="1">
    <location>
        <begin position="30"/>
        <end position="50"/>
    </location>
</feature>
<gene>
    <name evidence="2" type="ORF">NMN56_030630</name>
</gene>
<proteinExistence type="predicted"/>
<feature type="transmembrane region" description="Helical" evidence="1">
    <location>
        <begin position="56"/>
        <end position="77"/>
    </location>
</feature>
<evidence type="ECO:0000313" key="2">
    <source>
        <dbReference type="EMBL" id="MDJ1136225.1"/>
    </source>
</evidence>
<organism evidence="2 3">
    <name type="scientific">Streptomyces iconiensis</name>
    <dbReference type="NCBI Taxonomy" id="1384038"/>
    <lineage>
        <taxon>Bacteria</taxon>
        <taxon>Bacillati</taxon>
        <taxon>Actinomycetota</taxon>
        <taxon>Actinomycetes</taxon>
        <taxon>Kitasatosporales</taxon>
        <taxon>Streptomycetaceae</taxon>
        <taxon>Streptomyces</taxon>
    </lineage>
</organism>
<reference evidence="2 3" key="1">
    <citation type="submission" date="2023-05" db="EMBL/GenBank/DDBJ databases">
        <title>Streptantibioticus silvisoli sp. nov., acidotolerant actinomycetes 1 from pine litter.</title>
        <authorList>
            <person name="Swiecimska M."/>
            <person name="Golinska P."/>
            <person name="Sangal V."/>
            <person name="Wachnowicz B."/>
            <person name="Goodfellow M."/>
        </authorList>
    </citation>
    <scope>NUCLEOTIDE SEQUENCE [LARGE SCALE GENOMIC DNA]</scope>
    <source>
        <strain evidence="2 3">DSM 42109</strain>
    </source>
</reference>
<comment type="caution">
    <text evidence="2">The sequence shown here is derived from an EMBL/GenBank/DDBJ whole genome shotgun (WGS) entry which is preliminary data.</text>
</comment>
<keyword evidence="1" id="KW-1133">Transmembrane helix</keyword>
<sequence>MDAEAARRAGDQRRCEQFVRVQRWRRRLDAVVVVMAICSVVATQLHWGFWAVPMRGWPPVLLLLSVVAGVVSMYKWVRCTWTIWRWETGKTISIPKSRLYW</sequence>
<keyword evidence="1" id="KW-0472">Membrane</keyword>